<dbReference type="InterPro" id="IPR034144">
    <property type="entry name" value="TOPRIM_TopoIII"/>
</dbReference>
<dbReference type="RefSeq" id="WP_191713485.1">
    <property type="nucleotide sequence ID" value="NZ_JACSPU010000001.1"/>
</dbReference>
<feature type="site" description="Interaction with DNA" evidence="8">
    <location>
        <position position="310"/>
    </location>
</feature>
<dbReference type="InterPro" id="IPR006171">
    <property type="entry name" value="TOPRIM_dom"/>
</dbReference>
<dbReference type="EC" id="5.6.2.1" evidence="8"/>
<keyword evidence="3 8" id="KW-0479">Metal-binding</keyword>
<dbReference type="InterPro" id="IPR013825">
    <property type="entry name" value="Topo_IA_cen_sub2"/>
</dbReference>
<dbReference type="InterPro" id="IPR023406">
    <property type="entry name" value="Topo_IA_AS"/>
</dbReference>
<dbReference type="EMBL" id="JACSPU010000001">
    <property type="protein sequence ID" value="MBD8013221.1"/>
    <property type="molecule type" value="Genomic_DNA"/>
</dbReference>
<dbReference type="PANTHER" id="PTHR11390:SF21">
    <property type="entry name" value="DNA TOPOISOMERASE 3-ALPHA"/>
    <property type="match status" value="1"/>
</dbReference>
<dbReference type="PRINTS" id="PR00417">
    <property type="entry name" value="PRTPISMRASEI"/>
</dbReference>
<comment type="function">
    <text evidence="8">Releases the supercoiling and torsional tension of DNA, which is introduced during the DNA replication and transcription, by transiently cleaving and rejoining one strand of the DNA duplex. Introduces a single-strand break via transesterification at a target site in duplex DNA. The scissile phosphodiester is attacked by the catalytic tyrosine of the enzyme, resulting in the formation of a DNA-(5'-phosphotyrosyl)-enzyme intermediate and the expulsion of a 3'-OH DNA strand. The free DNA strand then undergoes passage around the unbroken strand, thus removing DNA supercoils. Finally, in the religation step, the DNA 3'-OH attacks the covalent intermediate to expel the active-site tyrosine and restore the DNA phosphodiester backbone.</text>
</comment>
<dbReference type="PROSITE" id="PS50880">
    <property type="entry name" value="TOPRIM"/>
    <property type="match status" value="1"/>
</dbReference>
<keyword evidence="6 8" id="KW-0238">DNA-binding</keyword>
<dbReference type="InterPro" id="IPR003602">
    <property type="entry name" value="Topo_IA_DNA-bd_dom"/>
</dbReference>
<dbReference type="InterPro" id="IPR013826">
    <property type="entry name" value="Topo_IA_cen_sub3"/>
</dbReference>
<dbReference type="Pfam" id="PF01131">
    <property type="entry name" value="Topoisom_bac"/>
    <property type="match status" value="1"/>
</dbReference>
<dbReference type="Gene3D" id="2.70.20.10">
    <property type="entry name" value="Topoisomerase I, domain 3"/>
    <property type="match status" value="1"/>
</dbReference>
<feature type="binding site" evidence="8">
    <location>
        <position position="104"/>
    </location>
    <ligand>
        <name>Mg(2+)</name>
        <dbReference type="ChEBI" id="CHEBI:18420"/>
        <note>catalytic</note>
    </ligand>
</feature>
<feature type="site" description="Interaction with DNA" evidence="8">
    <location>
        <position position="175"/>
    </location>
</feature>
<dbReference type="Proteomes" id="UP000658980">
    <property type="component" value="Unassembled WGS sequence"/>
</dbReference>
<feature type="site" description="Interaction with DNA" evidence="8">
    <location>
        <position position="60"/>
    </location>
</feature>
<dbReference type="PROSITE" id="PS00396">
    <property type="entry name" value="TOPO_IA_1"/>
    <property type="match status" value="1"/>
</dbReference>
<dbReference type="PROSITE" id="PS52039">
    <property type="entry name" value="TOPO_IA_2"/>
    <property type="match status" value="1"/>
</dbReference>
<feature type="active site" description="O-(5'-phospho-DNA)-tyrosine intermediate" evidence="8">
    <location>
        <position position="308"/>
    </location>
</feature>
<dbReference type="InterPro" id="IPR023405">
    <property type="entry name" value="Topo_IA_core_domain"/>
</dbReference>
<comment type="cofactor">
    <cofactor evidence="8">
        <name>Mg(2+)</name>
        <dbReference type="ChEBI" id="CHEBI:18420"/>
    </cofactor>
</comment>
<sequence length="719" mass="81220">MKSVVLAEKPSVARDIARVLGCEQKGNGYLEGKQYIVTWALGHLVTHAQPEQYDNDFKEWKMDTLPIIPKPFKLVPIKQSMKQFNAVKSQLQRGDVKDVIIATDAGREGELVARWILEKTNTRKPVKRLWISSVTDKAIKDGFNNLKDGKAYENLYAAAVARAEADWVVGINATRALTVKYNAQLSTGRVQTPTLAMIAEREKQIRNFQPKPYYGMQAITDKAAFTWTDGNSTQSFDKDKIDRLFNKLQNTHEGTVTDIKITPKRQPAPPLFDLTELQKEAYKRYSWSAKETLNTLQNLYERYKIVTYPRTDSKHLTSDMRDTLKDRVKAVQMGPYRSLAAMILKNPVAPQKGVIDDAKVSDHHAIIPTEETPPLHDLSDKEVKLYDMIVKRFLAVFYPQYEYDQTTVKLTAGGETFQAKGNTIRNEGWKRIYKDEDDDNDTTLPPFENGQKLAIKGIALTDGKTKPPAFFNEGTLLGAMENPTQFMSGESKELIQTLGETGGLGTVATRADVIDKLFNTFLIEKKGKDLTITSKGRQLLELVPEDLKSPKLTADWEQQLTKIAKGQLKKEEFIKEMIVFAEKSVSDIKKSDKKFKHDNITGKMCPDCGKPLLEVNSKRGKMNVCQDRDCGYKKQVAMQTNARCPNCHKKLEMQGEGDGKIFVCKCGHREKLSAFEKRKKSGQSKANKKDVNKYLNQQEEAPQNTAMADALKKLLGQTE</sequence>
<proteinExistence type="inferred from homology"/>
<dbReference type="Pfam" id="PF01751">
    <property type="entry name" value="Toprim"/>
    <property type="match status" value="1"/>
</dbReference>
<dbReference type="InterPro" id="IPR000380">
    <property type="entry name" value="Topo_IA"/>
</dbReference>
<keyword evidence="4 8" id="KW-0460">Magnesium</keyword>
<evidence type="ECO:0000259" key="9">
    <source>
        <dbReference type="PROSITE" id="PS50880"/>
    </source>
</evidence>
<keyword evidence="7 8" id="KW-0413">Isomerase</keyword>
<dbReference type="InterPro" id="IPR013824">
    <property type="entry name" value="Topo_IA_cen_sub1"/>
</dbReference>
<evidence type="ECO:0000256" key="2">
    <source>
        <dbReference type="ARBA" id="ARBA00009446"/>
    </source>
</evidence>
<dbReference type="HAMAP" id="MF_00953">
    <property type="entry name" value="Topoisom_3_prok"/>
    <property type="match status" value="1"/>
</dbReference>
<dbReference type="CDD" id="cd03362">
    <property type="entry name" value="TOPRIM_TopoIA_TopoIII"/>
    <property type="match status" value="1"/>
</dbReference>
<feature type="domain" description="Topo IA-type catalytic" evidence="10">
    <location>
        <begin position="152"/>
        <end position="585"/>
    </location>
</feature>
<feature type="region of interest" description="Interaction with DNA" evidence="8">
    <location>
        <begin position="186"/>
        <end position="191"/>
    </location>
</feature>
<dbReference type="SMART" id="SM00436">
    <property type="entry name" value="TOP1Bc"/>
    <property type="match status" value="1"/>
</dbReference>
<comment type="catalytic activity">
    <reaction evidence="1 8">
        <text>ATP-independent breakage of single-stranded DNA, followed by passage and rejoining.</text>
        <dbReference type="EC" id="5.6.2.1"/>
    </reaction>
</comment>
<dbReference type="InterPro" id="IPR003601">
    <property type="entry name" value="Topo_IA_2"/>
</dbReference>
<dbReference type="CDD" id="cd00186">
    <property type="entry name" value="TOP1Ac"/>
    <property type="match status" value="1"/>
</dbReference>
<evidence type="ECO:0000256" key="6">
    <source>
        <dbReference type="ARBA" id="ARBA00023125"/>
    </source>
</evidence>
<reference evidence="11 12" key="1">
    <citation type="submission" date="2020-08" db="EMBL/GenBank/DDBJ databases">
        <title>A Genomic Blueprint of the Chicken Gut Microbiome.</title>
        <authorList>
            <person name="Gilroy R."/>
            <person name="Ravi A."/>
            <person name="Getino M."/>
            <person name="Pursley I."/>
            <person name="Horton D.L."/>
            <person name="Alikhan N.-F."/>
            <person name="Baker D."/>
            <person name="Gharbi K."/>
            <person name="Hall N."/>
            <person name="Watson M."/>
            <person name="Adriaenssens E.M."/>
            <person name="Foster-Nyarko E."/>
            <person name="Jarju S."/>
            <person name="Secka A."/>
            <person name="Antonio M."/>
            <person name="Oren A."/>
            <person name="Chaudhuri R."/>
            <person name="La Ragione R.M."/>
            <person name="Hildebrand F."/>
            <person name="Pallen M.J."/>
        </authorList>
    </citation>
    <scope>NUCLEOTIDE SEQUENCE [LARGE SCALE GENOMIC DNA]</scope>
    <source>
        <strain evidence="11 12">Sa1BUA13</strain>
    </source>
</reference>
<evidence type="ECO:0000256" key="5">
    <source>
        <dbReference type="ARBA" id="ARBA00023029"/>
    </source>
</evidence>
<dbReference type="InterPro" id="IPR013497">
    <property type="entry name" value="Topo_IA_cen"/>
</dbReference>
<dbReference type="InterPro" id="IPR005738">
    <property type="entry name" value="TopoIII"/>
</dbReference>
<dbReference type="SMART" id="SM00493">
    <property type="entry name" value="TOPRIM"/>
    <property type="match status" value="1"/>
</dbReference>
<feature type="site" description="Interaction with DNA" evidence="8">
    <location>
        <position position="167"/>
    </location>
</feature>
<name>A0ABR8W908_9BACL</name>
<evidence type="ECO:0000259" key="10">
    <source>
        <dbReference type="PROSITE" id="PS52039"/>
    </source>
</evidence>
<dbReference type="NCBIfam" id="NF005829">
    <property type="entry name" value="PRK07726.1"/>
    <property type="match status" value="1"/>
</dbReference>
<evidence type="ECO:0000256" key="3">
    <source>
        <dbReference type="ARBA" id="ARBA00022723"/>
    </source>
</evidence>
<gene>
    <name evidence="8" type="primary">topB</name>
    <name evidence="11" type="ORF">H9630_00205</name>
</gene>
<comment type="caution">
    <text evidence="11">The sequence shown here is derived from an EMBL/GenBank/DDBJ whole genome shotgun (WGS) entry which is preliminary data.</text>
</comment>
<comment type="caution">
    <text evidence="8">Lacks conserved residue(s) required for the propagation of feature annotation.</text>
</comment>
<accession>A0ABR8W908</accession>
<dbReference type="SMART" id="SM00437">
    <property type="entry name" value="TOP1Ac"/>
    <property type="match status" value="1"/>
</dbReference>
<evidence type="ECO:0000256" key="1">
    <source>
        <dbReference type="ARBA" id="ARBA00000213"/>
    </source>
</evidence>
<protein>
    <recommendedName>
        <fullName evidence="8">DNA topoisomerase 3</fullName>
        <ecNumber evidence="8">5.6.2.1</ecNumber>
    </recommendedName>
    <alternativeName>
        <fullName evidence="8">DNA topoisomerase III</fullName>
    </alternativeName>
</protein>
<evidence type="ECO:0000256" key="8">
    <source>
        <dbReference type="HAMAP-Rule" id="MF_00953"/>
    </source>
</evidence>
<comment type="similarity">
    <text evidence="2 8">Belongs to the type IA topoisomerase family.</text>
</comment>
<evidence type="ECO:0000256" key="7">
    <source>
        <dbReference type="ARBA" id="ARBA00023235"/>
    </source>
</evidence>
<feature type="domain" description="Toprim" evidence="9">
    <location>
        <begin position="2"/>
        <end position="135"/>
    </location>
</feature>
<keyword evidence="12" id="KW-1185">Reference proteome</keyword>
<feature type="binding site" evidence="8">
    <location>
        <position position="8"/>
    </location>
    <ligand>
        <name>Mg(2+)</name>
        <dbReference type="ChEBI" id="CHEBI:18420"/>
        <note>catalytic</note>
    </ligand>
</feature>
<evidence type="ECO:0000313" key="12">
    <source>
        <dbReference type="Proteomes" id="UP000658980"/>
    </source>
</evidence>
<evidence type="ECO:0000256" key="4">
    <source>
        <dbReference type="ARBA" id="ARBA00022842"/>
    </source>
</evidence>
<dbReference type="NCBIfam" id="TIGR01056">
    <property type="entry name" value="topB"/>
    <property type="match status" value="1"/>
</dbReference>
<keyword evidence="5 8" id="KW-0799">Topoisomerase</keyword>
<dbReference type="Gene3D" id="3.40.50.140">
    <property type="match status" value="1"/>
</dbReference>
<evidence type="ECO:0000313" key="11">
    <source>
        <dbReference type="EMBL" id="MBD8013221.1"/>
    </source>
</evidence>
<dbReference type="PANTHER" id="PTHR11390">
    <property type="entry name" value="PROKARYOTIC DNA TOPOISOMERASE"/>
    <property type="match status" value="1"/>
</dbReference>
<organism evidence="11 12">
    <name type="scientific">Planococcus wigleyi</name>
    <dbReference type="NCBI Taxonomy" id="2762216"/>
    <lineage>
        <taxon>Bacteria</taxon>
        <taxon>Bacillati</taxon>
        <taxon>Bacillota</taxon>
        <taxon>Bacilli</taxon>
        <taxon>Bacillales</taxon>
        <taxon>Caryophanaceae</taxon>
        <taxon>Planococcus</taxon>
    </lineage>
</organism>
<dbReference type="Gene3D" id="1.10.290.10">
    <property type="entry name" value="Topoisomerase I, domain 4"/>
    <property type="match status" value="1"/>
</dbReference>
<dbReference type="Gene3D" id="1.10.460.10">
    <property type="entry name" value="Topoisomerase I, domain 2"/>
    <property type="match status" value="1"/>
</dbReference>
<dbReference type="SUPFAM" id="SSF56712">
    <property type="entry name" value="Prokaryotic type I DNA topoisomerase"/>
    <property type="match status" value="1"/>
</dbReference>